<gene>
    <name evidence="1" type="ORF">HWQ67_18085</name>
</gene>
<dbReference type="RefSeq" id="WP_218254102.1">
    <property type="nucleotide sequence ID" value="NZ_JABXWD010000617.1"/>
</dbReference>
<protein>
    <submittedName>
        <fullName evidence="1">Uncharacterized protein</fullName>
    </submittedName>
</protein>
<evidence type="ECO:0000313" key="2">
    <source>
        <dbReference type="Proteomes" id="UP001196980"/>
    </source>
</evidence>
<organism evidence="1 2">
    <name type="scientific">Candidatus Magnetobacterium casense</name>
    <dbReference type="NCBI Taxonomy" id="1455061"/>
    <lineage>
        <taxon>Bacteria</taxon>
        <taxon>Pseudomonadati</taxon>
        <taxon>Nitrospirota</taxon>
        <taxon>Thermodesulfovibrionia</taxon>
        <taxon>Thermodesulfovibrionales</taxon>
        <taxon>Candidatus Magnetobacteriaceae</taxon>
        <taxon>Candidatus Magnetobacterium</taxon>
    </lineage>
</organism>
<dbReference type="EMBL" id="JABXWD010000617">
    <property type="protein sequence ID" value="MBV6343486.1"/>
    <property type="molecule type" value="Genomic_DNA"/>
</dbReference>
<keyword evidence="2" id="KW-1185">Reference proteome</keyword>
<comment type="caution">
    <text evidence="1">The sequence shown here is derived from an EMBL/GenBank/DDBJ whole genome shotgun (WGS) entry which is preliminary data.</text>
</comment>
<evidence type="ECO:0000313" key="1">
    <source>
        <dbReference type="EMBL" id="MBV6343486.1"/>
    </source>
</evidence>
<dbReference type="Proteomes" id="UP001196980">
    <property type="component" value="Unassembled WGS sequence"/>
</dbReference>
<sequence length="87" mass="9472">MRKNKVNGKALAQWAADGMNLAEGHYKALIQKMAEAVLSSGKTGWRNFSKALAEAADATEDPDSITQSLVCEVIEAHCRRYHPTVVA</sequence>
<accession>A0ABS6S3S5</accession>
<proteinExistence type="predicted"/>
<name>A0ABS6S3S5_9BACT</name>
<reference evidence="1 2" key="1">
    <citation type="journal article" date="2020" name="J Geophys Res Biogeosci">
        <title>Magnetotaxis as an Adaptation to Enable Bacterial Shuttling of Microbial Sulfur and Sulfur Cycling Across Aquatic Oxic#Anoxic Interfaces.</title>
        <authorList>
            <person name="Li J."/>
            <person name="Liu P."/>
            <person name="Wang J."/>
            <person name="Roberts A.P."/>
            <person name="Pan Y."/>
        </authorList>
    </citation>
    <scope>NUCLEOTIDE SEQUENCE [LARGE SCALE GENOMIC DNA]</scope>
    <source>
        <strain evidence="1 2">MYR-1_YQ</strain>
    </source>
</reference>